<reference evidence="3 4" key="1">
    <citation type="submission" date="2024-04" db="EMBL/GenBank/DDBJ databases">
        <title>Tritrichomonas musculus Genome.</title>
        <authorList>
            <person name="Alves-Ferreira E."/>
            <person name="Grigg M."/>
            <person name="Lorenzi H."/>
            <person name="Galac M."/>
        </authorList>
    </citation>
    <scope>NUCLEOTIDE SEQUENCE [LARGE SCALE GENOMIC DNA]</scope>
    <source>
        <strain evidence="3 4">EAF2021</strain>
    </source>
</reference>
<dbReference type="InterPro" id="IPR002110">
    <property type="entry name" value="Ankyrin_rpt"/>
</dbReference>
<dbReference type="PANTHER" id="PTHR24198">
    <property type="entry name" value="ANKYRIN REPEAT AND PROTEIN KINASE DOMAIN-CONTAINING PROTEIN"/>
    <property type="match status" value="1"/>
</dbReference>
<evidence type="ECO:0000313" key="4">
    <source>
        <dbReference type="Proteomes" id="UP001470230"/>
    </source>
</evidence>
<dbReference type="EMBL" id="JAPFFF010000013">
    <property type="protein sequence ID" value="KAK8871584.1"/>
    <property type="molecule type" value="Genomic_DNA"/>
</dbReference>
<proteinExistence type="predicted"/>
<dbReference type="SMART" id="SM00248">
    <property type="entry name" value="ANK"/>
    <property type="match status" value="6"/>
</dbReference>
<name>A0ABR2J190_9EUKA</name>
<dbReference type="Proteomes" id="UP001470230">
    <property type="component" value="Unassembled WGS sequence"/>
</dbReference>
<evidence type="ECO:0000256" key="2">
    <source>
        <dbReference type="ARBA" id="ARBA00023043"/>
    </source>
</evidence>
<comment type="caution">
    <text evidence="3">The sequence shown here is derived from an EMBL/GenBank/DDBJ whole genome shotgun (WGS) entry which is preliminary data.</text>
</comment>
<dbReference type="SUPFAM" id="SSF48403">
    <property type="entry name" value="Ankyrin repeat"/>
    <property type="match status" value="2"/>
</dbReference>
<gene>
    <name evidence="3" type="ORF">M9Y10_007317</name>
</gene>
<keyword evidence="4" id="KW-1185">Reference proteome</keyword>
<accession>A0ABR2J190</accession>
<sequence>MNNGNRNRNNDPYSDSNKQFIELIKNNDQVGLSSMMTDGDATGSNFCIEEVNRGDLINNNSNQNERLLEREDNLINDRITLLHVAAYYDSLECFVYLHKIKNYNIRIFSSRSFLPLHYACYNGSMEVTGYILREDASEILLCTNNLLLCFAVHGNNAKILEELFQHGAILRKVQNNIYDPIGKAISVDNYESCEILTRYSEGYSTDFSPAMTAAKMVNAELVRFLVKKPSDLDFSDLVHKSVFSLIFEISDGQKFRELIIEWLSKWDDIELEPPMNLHMNGVCHWACKLGDPDAAKLMFRTNNVYINRIGINNHLGTYYLANKNNNMTDHEIITMLNIMISNGFDINFQPEGGYCESTLKSFLRTIRIRYEVIDFLISKGADPNLPWSEDRTHTILDDVKKRKNDKKLMKIFEKFL</sequence>
<dbReference type="PANTHER" id="PTHR24198:SF165">
    <property type="entry name" value="ANKYRIN REPEAT-CONTAINING PROTEIN-RELATED"/>
    <property type="match status" value="1"/>
</dbReference>
<protein>
    <recommendedName>
        <fullName evidence="5">Ankyrin repeat protein</fullName>
    </recommendedName>
</protein>
<dbReference type="Gene3D" id="1.25.40.20">
    <property type="entry name" value="Ankyrin repeat-containing domain"/>
    <property type="match status" value="2"/>
</dbReference>
<keyword evidence="1" id="KW-0677">Repeat</keyword>
<dbReference type="PRINTS" id="PR01415">
    <property type="entry name" value="ANKYRIN"/>
</dbReference>
<evidence type="ECO:0008006" key="5">
    <source>
        <dbReference type="Google" id="ProtNLM"/>
    </source>
</evidence>
<evidence type="ECO:0000313" key="3">
    <source>
        <dbReference type="EMBL" id="KAK8871584.1"/>
    </source>
</evidence>
<keyword evidence="2" id="KW-0040">ANK repeat</keyword>
<dbReference type="InterPro" id="IPR036770">
    <property type="entry name" value="Ankyrin_rpt-contain_sf"/>
</dbReference>
<dbReference type="Pfam" id="PF12796">
    <property type="entry name" value="Ank_2"/>
    <property type="match status" value="1"/>
</dbReference>
<organism evidence="3 4">
    <name type="scientific">Tritrichomonas musculus</name>
    <dbReference type="NCBI Taxonomy" id="1915356"/>
    <lineage>
        <taxon>Eukaryota</taxon>
        <taxon>Metamonada</taxon>
        <taxon>Parabasalia</taxon>
        <taxon>Tritrichomonadida</taxon>
        <taxon>Tritrichomonadidae</taxon>
        <taxon>Tritrichomonas</taxon>
    </lineage>
</organism>
<evidence type="ECO:0000256" key="1">
    <source>
        <dbReference type="ARBA" id="ARBA00022737"/>
    </source>
</evidence>